<dbReference type="AlphaFoldDB" id="A0A169RU56"/>
<dbReference type="Pfam" id="PF02627">
    <property type="entry name" value="CMD"/>
    <property type="match status" value="1"/>
</dbReference>
<evidence type="ECO:0000259" key="2">
    <source>
        <dbReference type="Pfam" id="PF02627"/>
    </source>
</evidence>
<feature type="compositionally biased region" description="Basic residues" evidence="1">
    <location>
        <begin position="99"/>
        <end position="111"/>
    </location>
</feature>
<dbReference type="EMBL" id="AP017369">
    <property type="protein sequence ID" value="BAU95432.1"/>
    <property type="molecule type" value="Genomic_DNA"/>
</dbReference>
<feature type="domain" description="Carboxymuconolactone decarboxylase-like" evidence="2">
    <location>
        <begin position="17"/>
        <end position="75"/>
    </location>
</feature>
<dbReference type="InterPro" id="IPR003779">
    <property type="entry name" value="CMD-like"/>
</dbReference>
<dbReference type="GO" id="GO:0051920">
    <property type="term" value="F:peroxiredoxin activity"/>
    <property type="evidence" value="ECO:0007669"/>
    <property type="project" value="InterPro"/>
</dbReference>
<evidence type="ECO:0000313" key="3">
    <source>
        <dbReference type="EMBL" id="BAU95432.1"/>
    </source>
</evidence>
<reference evidence="3 4" key="1">
    <citation type="submission" date="2016-02" db="EMBL/GenBank/DDBJ databases">
        <title>Corynebacterium glutamicum N24 whole genome sequencing project.</title>
        <authorList>
            <person name="Matsutani M."/>
            <person name="Nangtapong N."/>
            <person name="Yakushi T."/>
            <person name="Matsushita K."/>
        </authorList>
    </citation>
    <scope>NUCLEOTIDE SEQUENCE [LARGE SCALE GENOMIC DNA]</scope>
    <source>
        <strain evidence="3 4">N24</strain>
    </source>
</reference>
<accession>A0A169RU56</accession>
<dbReference type="Gene3D" id="1.20.1290.10">
    <property type="entry name" value="AhpD-like"/>
    <property type="match status" value="1"/>
</dbReference>
<sequence length="111" mass="12194">MGQKVTAGRDILGEFAPKFAELNDDVLFGQVRSRESELSPRDRSIVTVTTLMASGVLDSSFESHVQRAKGLGCVPHREGHLHQVIARQKTHKGGVEKHASRRSPRAAGPRR</sequence>
<dbReference type="Proteomes" id="UP000218244">
    <property type="component" value="Chromosome"/>
</dbReference>
<evidence type="ECO:0000313" key="4">
    <source>
        <dbReference type="Proteomes" id="UP000218244"/>
    </source>
</evidence>
<protein>
    <recommendedName>
        <fullName evidence="2">Carboxymuconolactone decarboxylase-like domain-containing protein</fullName>
    </recommendedName>
</protein>
<dbReference type="InterPro" id="IPR029032">
    <property type="entry name" value="AhpD-like"/>
</dbReference>
<gene>
    <name evidence="3" type="ORF">N24_1170</name>
</gene>
<dbReference type="RefSeq" id="WP_231910912.1">
    <property type="nucleotide sequence ID" value="NZ_AP017369.1"/>
</dbReference>
<keyword evidence="4" id="KW-1185">Reference proteome</keyword>
<organism evidence="3 4">
    <name type="scientific">Corynebacterium suranareeae</name>
    <dbReference type="NCBI Taxonomy" id="2506452"/>
    <lineage>
        <taxon>Bacteria</taxon>
        <taxon>Bacillati</taxon>
        <taxon>Actinomycetota</taxon>
        <taxon>Actinomycetes</taxon>
        <taxon>Mycobacteriales</taxon>
        <taxon>Corynebacteriaceae</taxon>
        <taxon>Corynebacterium</taxon>
    </lineage>
</organism>
<name>A0A169RU56_9CORY</name>
<dbReference type="SUPFAM" id="SSF69118">
    <property type="entry name" value="AhpD-like"/>
    <property type="match status" value="1"/>
</dbReference>
<evidence type="ECO:0000256" key="1">
    <source>
        <dbReference type="SAM" id="MobiDB-lite"/>
    </source>
</evidence>
<proteinExistence type="predicted"/>
<dbReference type="KEGG" id="csur:N24_1170"/>
<feature type="region of interest" description="Disordered" evidence="1">
    <location>
        <begin position="87"/>
        <end position="111"/>
    </location>
</feature>